<sequence length="1044" mass="117285">MEDTPIKKRLVAEMHRNGRTTEGVPKTPKIKKEIVEDTGEAESNECGKQVPIPGAKPLDLSPGLKHTLAQFHISSQVSLGGPATFSARNTQECMSPGVFMPLASPTALPGPLLIPSDTSTELTHSLLEGESISCFMVGGENRLCLPQVLNSVLRDFSLQQINTVCDELYIYCSRCNADQLHILKVLGILPFSAPSCGLITLTDAQRLCNTLLRPGTLMQNTSKHASKSTLTQLKETDSNFKVEHECLGKCQGLFVMQLYTQPNAPCIQCLECQLMFSPQKFVMHSHKSPDKRTCHWGFDSAKWHCYLQLGKKYYNTPEEKQLKQRLEEIKEKFSFQQKRTFEKKDHCEDFQVKKARYNLSNLQGKLPDNDSVKKPEPQQEVLFEHWHADIKQDPDQDSVVHPSYYLYMYDKVVAPNVSLRASLTHGRDSGRAAEGSEEVLGALLRHHYHEGEKASSCSEGSLDEEEESQRMAKSVGAIDLHTRSCSADQVKSEHVGEHGPLAVAMETNPSENAYLPFIKDISSEDDKDKIVVEIVQMYTKQQERLNATLEKKTQLQMELDLLRSPSRSPRLKELSEQCELQQELELVQSEQTSRLEELREEQIELEWRLEQLRQQGCACDRSSERDREAQYAAQLSELRQRLDQAEADRQELQEDLQKEREAREKLEKMITEMKLQISEKNNQEAKEKQLVVYVEKKVVEDSALSNDEAFHTIRKELCSFREGYDDISKCIDLIVCLGGDGTLLYASSLFQGSVPPVMAFHLGSLGFLTPFKFESYKTEVTKVFEGNAAIVLRSRLKVKVVKDIKHVQETVNKYKVEENGLVPQSHTDKEAGTITIQLQVHSVLTKTAVATGLNFSQALNEVVVDRGPSSYLSNVDLYLDGRLITSVQGDVIADRILIAAVTEQMFSWCGAGVIVSTPTGSTAYAAAAGASMIHPNVPAIMVTPICPHSLSFRPIVVPAGVELMIMLSPDARSTAWVSFDGRKRQEIQHGDRIKITTSCYPVPSICCHDLVYDWFESLAECLHWNVRKKQTRLSDSPDSSDSEN</sequence>
<dbReference type="SUPFAM" id="SSF46955">
    <property type="entry name" value="Putative DNA-binding domain"/>
    <property type="match status" value="1"/>
</dbReference>
<dbReference type="SUPFAM" id="SSF111331">
    <property type="entry name" value="NAD kinase/diacylglycerol kinase-like"/>
    <property type="match status" value="1"/>
</dbReference>
<dbReference type="Pfam" id="PF02437">
    <property type="entry name" value="Ski_Sno_DHD"/>
    <property type="match status" value="1"/>
</dbReference>
<dbReference type="GO" id="GO:0000122">
    <property type="term" value="P:negative regulation of transcription by RNA polymerase II"/>
    <property type="evidence" value="ECO:0007669"/>
    <property type="project" value="TreeGrafter"/>
</dbReference>
<dbReference type="Pfam" id="PF08782">
    <property type="entry name" value="c-SKI_SMAD_bind"/>
    <property type="match status" value="1"/>
</dbReference>
<dbReference type="GO" id="GO:0030512">
    <property type="term" value="P:negative regulation of transforming growth factor beta receptor signaling pathway"/>
    <property type="evidence" value="ECO:0007669"/>
    <property type="project" value="TreeGrafter"/>
</dbReference>
<dbReference type="SUPFAM" id="SSF63763">
    <property type="entry name" value="SAND domain-like"/>
    <property type="match status" value="1"/>
</dbReference>
<feature type="domain" description="c-SKI SMAD4-binding" evidence="9">
    <location>
        <begin position="239"/>
        <end position="334"/>
    </location>
</feature>
<evidence type="ECO:0000256" key="1">
    <source>
        <dbReference type="ARBA" id="ARBA00009513"/>
    </source>
</evidence>
<feature type="coiled-coil region" evidence="8">
    <location>
        <begin position="538"/>
        <end position="688"/>
    </location>
</feature>
<dbReference type="EC" id="2.7.1.23" evidence="3"/>
<organism evidence="10 11">
    <name type="scientific">Acipenser ruthenus</name>
    <name type="common">Sterlet sturgeon</name>
    <dbReference type="NCBI Taxonomy" id="7906"/>
    <lineage>
        <taxon>Eukaryota</taxon>
        <taxon>Metazoa</taxon>
        <taxon>Chordata</taxon>
        <taxon>Craniata</taxon>
        <taxon>Vertebrata</taxon>
        <taxon>Euteleostomi</taxon>
        <taxon>Actinopterygii</taxon>
        <taxon>Chondrostei</taxon>
        <taxon>Acipenseriformes</taxon>
        <taxon>Acipenseridae</taxon>
        <taxon>Acipenser</taxon>
    </lineage>
</organism>
<dbReference type="GO" id="GO:0005667">
    <property type="term" value="C:transcription regulator complex"/>
    <property type="evidence" value="ECO:0007669"/>
    <property type="project" value="TreeGrafter"/>
</dbReference>
<keyword evidence="5" id="KW-0418">Kinase</keyword>
<evidence type="ECO:0000256" key="6">
    <source>
        <dbReference type="ARBA" id="ARBA00022857"/>
    </source>
</evidence>
<keyword evidence="11" id="KW-1185">Reference proteome</keyword>
<dbReference type="AlphaFoldDB" id="A0A662YY54"/>
<dbReference type="GO" id="GO:0006741">
    <property type="term" value="P:NADP+ biosynthetic process"/>
    <property type="evidence" value="ECO:0007669"/>
    <property type="project" value="InterPro"/>
</dbReference>
<dbReference type="EMBL" id="SCEB01000125">
    <property type="protein sequence ID" value="RXN00812.1"/>
    <property type="molecule type" value="Genomic_DNA"/>
</dbReference>
<evidence type="ECO:0000256" key="3">
    <source>
        <dbReference type="ARBA" id="ARBA00012120"/>
    </source>
</evidence>
<dbReference type="Pfam" id="PF20143">
    <property type="entry name" value="NAD_kinase_C"/>
    <property type="match status" value="1"/>
</dbReference>
<keyword evidence="6" id="KW-0521">NADP</keyword>
<dbReference type="GO" id="GO:0005634">
    <property type="term" value="C:nucleus"/>
    <property type="evidence" value="ECO:0007669"/>
    <property type="project" value="UniProtKB-ARBA"/>
</dbReference>
<dbReference type="GO" id="GO:0030514">
    <property type="term" value="P:negative regulation of BMP signaling pathway"/>
    <property type="evidence" value="ECO:0007669"/>
    <property type="project" value="TreeGrafter"/>
</dbReference>
<dbReference type="Gene3D" id="3.10.390.10">
    <property type="entry name" value="SAND domain-like"/>
    <property type="match status" value="1"/>
</dbReference>
<dbReference type="InterPro" id="IPR010919">
    <property type="entry name" value="SAND-like_dom_sf"/>
</dbReference>
<dbReference type="InterPro" id="IPR003380">
    <property type="entry name" value="SKI/SNO/DAC"/>
</dbReference>
<dbReference type="FunFam" id="3.10.390.10:FF:000002">
    <property type="entry name" value="Putative ski oncogene"/>
    <property type="match status" value="1"/>
</dbReference>
<dbReference type="Gene3D" id="3.40.50.10330">
    <property type="entry name" value="Probable inorganic polyphosphate/atp-NAD kinase, domain 1"/>
    <property type="match status" value="1"/>
</dbReference>
<dbReference type="GO" id="GO:0005737">
    <property type="term" value="C:cytoplasm"/>
    <property type="evidence" value="ECO:0007669"/>
    <property type="project" value="TreeGrafter"/>
</dbReference>
<evidence type="ECO:0000256" key="2">
    <source>
        <dbReference type="ARBA" id="ARBA00010995"/>
    </source>
</evidence>
<dbReference type="InterPro" id="IPR016064">
    <property type="entry name" value="NAD/diacylglycerol_kinase_sf"/>
</dbReference>
<evidence type="ECO:0000313" key="10">
    <source>
        <dbReference type="EMBL" id="RXN00812.1"/>
    </source>
</evidence>
<name>A0A662YY54_ACIRT</name>
<dbReference type="PANTHER" id="PTHR10005:SF3">
    <property type="entry name" value="SKI-LIKE PROTEIN"/>
    <property type="match status" value="1"/>
</dbReference>
<evidence type="ECO:0000313" key="11">
    <source>
        <dbReference type="Proteomes" id="UP000289886"/>
    </source>
</evidence>
<dbReference type="HAMAP" id="MF_00361">
    <property type="entry name" value="NAD_kinase"/>
    <property type="match status" value="1"/>
</dbReference>
<evidence type="ECO:0000256" key="7">
    <source>
        <dbReference type="ARBA" id="ARBA00023027"/>
    </source>
</evidence>
<comment type="similarity">
    <text evidence="2">Belongs to the NAD kinase family.</text>
</comment>
<evidence type="ECO:0000256" key="8">
    <source>
        <dbReference type="SAM" id="Coils"/>
    </source>
</evidence>
<dbReference type="InterPro" id="IPR023216">
    <property type="entry name" value="Tscrpt_reg_SKI_SnoN"/>
</dbReference>
<comment type="similarity">
    <text evidence="1">Belongs to the SKI family.</text>
</comment>
<accession>A0A662YY54</accession>
<dbReference type="Gene3D" id="3.10.260.20">
    <property type="entry name" value="Ski"/>
    <property type="match status" value="1"/>
</dbReference>
<dbReference type="Pfam" id="PF01513">
    <property type="entry name" value="NAD_kinase"/>
    <property type="match status" value="1"/>
</dbReference>
<dbReference type="GO" id="GO:0046332">
    <property type="term" value="F:SMAD binding"/>
    <property type="evidence" value="ECO:0007669"/>
    <property type="project" value="InterPro"/>
</dbReference>
<dbReference type="InterPro" id="IPR017437">
    <property type="entry name" value="ATP-NAD_kinase_PpnK-typ_C"/>
</dbReference>
<gene>
    <name evidence="10" type="ORF">EOD39_8662</name>
</gene>
<dbReference type="InterPro" id="IPR002504">
    <property type="entry name" value="NADK"/>
</dbReference>
<dbReference type="InterPro" id="IPR017438">
    <property type="entry name" value="ATP-NAD_kinase_N"/>
</dbReference>
<dbReference type="InterPro" id="IPR037000">
    <property type="entry name" value="Ski_DNA-bd_sf"/>
</dbReference>
<dbReference type="GO" id="GO:0000981">
    <property type="term" value="F:DNA-binding transcription factor activity, RNA polymerase II-specific"/>
    <property type="evidence" value="ECO:0007669"/>
    <property type="project" value="TreeGrafter"/>
</dbReference>
<dbReference type="GO" id="GO:0003951">
    <property type="term" value="F:NAD+ kinase activity"/>
    <property type="evidence" value="ECO:0007669"/>
    <property type="project" value="UniProtKB-EC"/>
</dbReference>
<dbReference type="CDD" id="cd21084">
    <property type="entry name" value="DHD_Sno"/>
    <property type="match status" value="1"/>
</dbReference>
<evidence type="ECO:0000259" key="9">
    <source>
        <dbReference type="SMART" id="SM01046"/>
    </source>
</evidence>
<evidence type="ECO:0000256" key="5">
    <source>
        <dbReference type="ARBA" id="ARBA00022777"/>
    </source>
</evidence>
<keyword evidence="8" id="KW-0175">Coiled coil</keyword>
<comment type="caution">
    <text evidence="10">The sequence shown here is derived from an EMBL/GenBank/DDBJ whole genome shotgun (WGS) entry which is preliminary data.</text>
</comment>
<dbReference type="FunFam" id="3.10.260.20:FF:000002">
    <property type="entry name" value="SKI-like oncogene a"/>
    <property type="match status" value="1"/>
</dbReference>
<proteinExistence type="inferred from homology"/>
<dbReference type="InterPro" id="IPR014890">
    <property type="entry name" value="c-SKI_SMAD4-bd_dom"/>
</dbReference>
<dbReference type="PANTHER" id="PTHR10005">
    <property type="entry name" value="SKI ONCOGENE-RELATED"/>
    <property type="match status" value="1"/>
</dbReference>
<dbReference type="Gene3D" id="2.60.200.30">
    <property type="entry name" value="Probable inorganic polyphosphate/atp-NAD kinase, domain 2"/>
    <property type="match status" value="1"/>
</dbReference>
<dbReference type="InterPro" id="IPR009061">
    <property type="entry name" value="DNA-bd_dom_put_sf"/>
</dbReference>
<dbReference type="Proteomes" id="UP000289886">
    <property type="component" value="Unassembled WGS sequence"/>
</dbReference>
<protein>
    <recommendedName>
        <fullName evidence="3">NAD(+) kinase</fullName>
        <ecNumber evidence="3">2.7.1.23</ecNumber>
    </recommendedName>
</protein>
<keyword evidence="4" id="KW-0808">Transferase</keyword>
<dbReference type="GO" id="GO:0000978">
    <property type="term" value="F:RNA polymerase II cis-regulatory region sequence-specific DNA binding"/>
    <property type="evidence" value="ECO:0007669"/>
    <property type="project" value="TreeGrafter"/>
</dbReference>
<dbReference type="GO" id="GO:0019674">
    <property type="term" value="P:NAD+ metabolic process"/>
    <property type="evidence" value="ECO:0007669"/>
    <property type="project" value="InterPro"/>
</dbReference>
<keyword evidence="7" id="KW-0520">NAD</keyword>
<dbReference type="SMART" id="SM01046">
    <property type="entry name" value="c-SKI_SMAD_bind"/>
    <property type="match status" value="1"/>
</dbReference>
<reference evidence="10 11" key="1">
    <citation type="submission" date="2019-01" db="EMBL/GenBank/DDBJ databases">
        <title>Draft Genome and Complete Hox-Cluster Characterization of the Sterlet Sturgeon (Acipenser ruthenus).</title>
        <authorList>
            <person name="Wei Q."/>
        </authorList>
    </citation>
    <scope>NUCLEOTIDE SEQUENCE [LARGE SCALE GENOMIC DNA]</scope>
    <source>
        <strain evidence="10">WHYD16114868_AA</strain>
        <tissue evidence="10">Blood</tissue>
    </source>
</reference>
<evidence type="ECO:0000256" key="4">
    <source>
        <dbReference type="ARBA" id="ARBA00022679"/>
    </source>
</evidence>